<dbReference type="GeneTree" id="ENSGT00960000192626"/>
<dbReference type="InParanoid" id="A0A803TBD4"/>
<evidence type="ECO:0000313" key="2">
    <source>
        <dbReference type="Proteomes" id="UP000001646"/>
    </source>
</evidence>
<accession>A0A803TBD4</accession>
<evidence type="ECO:0000313" key="1">
    <source>
        <dbReference type="Ensembl" id="ENSACAP00000032524.1"/>
    </source>
</evidence>
<dbReference type="AlphaFoldDB" id="A0A803TBD4"/>
<proteinExistence type="predicted"/>
<reference evidence="1" key="1">
    <citation type="submission" date="2009-12" db="EMBL/GenBank/DDBJ databases">
        <title>The Genome Sequence of Anolis carolinensis (Green Anole Lizard).</title>
        <authorList>
            <consortium name="The Genome Sequencing Platform"/>
            <person name="Di Palma F."/>
            <person name="Alfoldi J."/>
            <person name="Heiman D."/>
            <person name="Young S."/>
            <person name="Grabherr M."/>
            <person name="Johnson J."/>
            <person name="Lander E.S."/>
            <person name="Lindblad-Toh K."/>
        </authorList>
    </citation>
    <scope>NUCLEOTIDE SEQUENCE [LARGE SCALE GENOMIC DNA]</scope>
    <source>
        <strain evidence="1">JBL SC #1</strain>
    </source>
</reference>
<reference evidence="1" key="2">
    <citation type="submission" date="2025-08" db="UniProtKB">
        <authorList>
            <consortium name="Ensembl"/>
        </authorList>
    </citation>
    <scope>IDENTIFICATION</scope>
</reference>
<reference evidence="1" key="3">
    <citation type="submission" date="2025-09" db="UniProtKB">
        <authorList>
            <consortium name="Ensembl"/>
        </authorList>
    </citation>
    <scope>IDENTIFICATION</scope>
</reference>
<protein>
    <submittedName>
        <fullName evidence="1">Uncharacterized protein</fullName>
    </submittedName>
</protein>
<sequence>YLTCPFVLLNKIQTIFTSGLLQSQLALYWMWFGGLFLCSGTNDRSCSLEFPGWLYSAIRMRQSSWAESNAKMKGKVTFIQWECLRARRLRTTITIIIAGVCFHASAKFW</sequence>
<keyword evidence="2" id="KW-1185">Reference proteome</keyword>
<dbReference type="Proteomes" id="UP000001646">
    <property type="component" value="Unplaced"/>
</dbReference>
<name>A0A803TBD4_ANOCA</name>
<dbReference type="Ensembl" id="ENSACAT00000056019.1">
    <property type="protein sequence ID" value="ENSACAP00000032524.1"/>
    <property type="gene ID" value="ENSACAG00000038961.1"/>
</dbReference>
<organism evidence="1 2">
    <name type="scientific">Anolis carolinensis</name>
    <name type="common">Green anole</name>
    <name type="synonym">American chameleon</name>
    <dbReference type="NCBI Taxonomy" id="28377"/>
    <lineage>
        <taxon>Eukaryota</taxon>
        <taxon>Metazoa</taxon>
        <taxon>Chordata</taxon>
        <taxon>Craniata</taxon>
        <taxon>Vertebrata</taxon>
        <taxon>Euteleostomi</taxon>
        <taxon>Lepidosauria</taxon>
        <taxon>Squamata</taxon>
        <taxon>Bifurcata</taxon>
        <taxon>Unidentata</taxon>
        <taxon>Episquamata</taxon>
        <taxon>Toxicofera</taxon>
        <taxon>Iguania</taxon>
        <taxon>Dactyloidae</taxon>
        <taxon>Anolis</taxon>
    </lineage>
</organism>